<protein>
    <submittedName>
        <fullName evidence="2">Copper-binding protein</fullName>
    </submittedName>
</protein>
<reference evidence="2 3" key="1">
    <citation type="submission" date="2020-03" db="EMBL/GenBank/DDBJ databases">
        <authorList>
            <person name="Wang L."/>
            <person name="He N."/>
            <person name="Li Y."/>
            <person name="Fang Y."/>
            <person name="Zhang F."/>
        </authorList>
    </citation>
    <scope>NUCLEOTIDE SEQUENCE [LARGE SCALE GENOMIC DNA]</scope>
    <source>
        <strain evidence="2 3">36D10-4-7</strain>
    </source>
</reference>
<gene>
    <name evidence="2" type="ORF">HBH26_19670</name>
</gene>
<evidence type="ECO:0000313" key="3">
    <source>
        <dbReference type="Proteomes" id="UP000732399"/>
    </source>
</evidence>
<comment type="caution">
    <text evidence="2">The sequence shown here is derived from an EMBL/GenBank/DDBJ whole genome shotgun (WGS) entry which is preliminary data.</text>
</comment>
<dbReference type="InterPro" id="IPR021647">
    <property type="entry name" value="CusF_Ec"/>
</dbReference>
<dbReference type="Pfam" id="PF11604">
    <property type="entry name" value="CusF_Ec"/>
    <property type="match status" value="1"/>
</dbReference>
<dbReference type="RefSeq" id="WP_168136296.1">
    <property type="nucleotide sequence ID" value="NZ_JAAVJH010000032.1"/>
</dbReference>
<name>A0ABX1CXQ6_9SPHN</name>
<dbReference type="Proteomes" id="UP000732399">
    <property type="component" value="Unassembled WGS sequence"/>
</dbReference>
<dbReference type="Gene3D" id="2.40.50.320">
    <property type="entry name" value="Copper binding periplasmic protein CusF"/>
    <property type="match status" value="1"/>
</dbReference>
<evidence type="ECO:0000313" key="2">
    <source>
        <dbReference type="EMBL" id="NJR80792.1"/>
    </source>
</evidence>
<sequence>MKATPSMRAALILLVTPIATGALAQSSKPTASAVKTGTGSGTITAVDAKGETVTIKHGPIPAIGWPTMTMTFRASPPTLLRGLRSGQRVAFTAKAKGMTAKITAIGPQ</sequence>
<organism evidence="2 3">
    <name type="scientific">Sphingomonas corticis</name>
    <dbReference type="NCBI Taxonomy" id="2722791"/>
    <lineage>
        <taxon>Bacteria</taxon>
        <taxon>Pseudomonadati</taxon>
        <taxon>Pseudomonadota</taxon>
        <taxon>Alphaproteobacteria</taxon>
        <taxon>Sphingomonadales</taxon>
        <taxon>Sphingomonadaceae</taxon>
        <taxon>Sphingomonas</taxon>
    </lineage>
</organism>
<feature type="chain" id="PRO_5046207046" evidence="1">
    <location>
        <begin position="25"/>
        <end position="108"/>
    </location>
</feature>
<accession>A0ABX1CXQ6</accession>
<proteinExistence type="predicted"/>
<evidence type="ECO:0000256" key="1">
    <source>
        <dbReference type="SAM" id="SignalP"/>
    </source>
</evidence>
<dbReference type="InterPro" id="IPR042230">
    <property type="entry name" value="CusF_sf"/>
</dbReference>
<feature type="signal peptide" evidence="1">
    <location>
        <begin position="1"/>
        <end position="24"/>
    </location>
</feature>
<dbReference type="EMBL" id="JAAVJH010000032">
    <property type="protein sequence ID" value="NJR80792.1"/>
    <property type="molecule type" value="Genomic_DNA"/>
</dbReference>
<keyword evidence="1" id="KW-0732">Signal</keyword>
<keyword evidence="3" id="KW-1185">Reference proteome</keyword>